<feature type="compositionally biased region" description="Polar residues" evidence="1">
    <location>
        <begin position="173"/>
        <end position="189"/>
    </location>
</feature>
<evidence type="ECO:0000256" key="1">
    <source>
        <dbReference type="SAM" id="MobiDB-lite"/>
    </source>
</evidence>
<gene>
    <name evidence="2" type="ORF">UCRPC4_g02167</name>
</gene>
<dbReference type="EMBL" id="LCWF01000052">
    <property type="protein sequence ID" value="KKY24996.1"/>
    <property type="molecule type" value="Genomic_DNA"/>
</dbReference>
<protein>
    <submittedName>
        <fullName evidence="2">Uncharacterized protein</fullName>
    </submittedName>
</protein>
<feature type="compositionally biased region" description="Polar residues" evidence="1">
    <location>
        <begin position="551"/>
        <end position="576"/>
    </location>
</feature>
<feature type="compositionally biased region" description="Basic and acidic residues" evidence="1">
    <location>
        <begin position="163"/>
        <end position="172"/>
    </location>
</feature>
<reference evidence="2 3" key="1">
    <citation type="submission" date="2015-05" db="EMBL/GenBank/DDBJ databases">
        <title>Distinctive expansion of gene families associated with plant cell wall degradation and secondary metabolism in the genomes of grapevine trunk pathogens.</title>
        <authorList>
            <person name="Lawrence D.P."/>
            <person name="Travadon R."/>
            <person name="Rolshausen P.E."/>
            <person name="Baumgartner K."/>
        </authorList>
    </citation>
    <scope>NUCLEOTIDE SEQUENCE [LARGE SCALE GENOMIC DNA]</scope>
    <source>
        <strain evidence="2">UCRPC4</strain>
    </source>
</reference>
<name>A0A0G2ES64_PHACM</name>
<feature type="compositionally biased region" description="Polar residues" evidence="1">
    <location>
        <begin position="426"/>
        <end position="461"/>
    </location>
</feature>
<feature type="compositionally biased region" description="Low complexity" evidence="1">
    <location>
        <begin position="468"/>
        <end position="487"/>
    </location>
</feature>
<comment type="caution">
    <text evidence="2">The sequence shown here is derived from an EMBL/GenBank/DDBJ whole genome shotgun (WGS) entry which is preliminary data.</text>
</comment>
<accession>A0A0G2ES64</accession>
<dbReference type="Proteomes" id="UP000053317">
    <property type="component" value="Unassembled WGS sequence"/>
</dbReference>
<feature type="compositionally biased region" description="Polar residues" evidence="1">
    <location>
        <begin position="488"/>
        <end position="499"/>
    </location>
</feature>
<feature type="compositionally biased region" description="Low complexity" evidence="1">
    <location>
        <begin position="913"/>
        <end position="925"/>
    </location>
</feature>
<feature type="compositionally biased region" description="Low complexity" evidence="1">
    <location>
        <begin position="511"/>
        <end position="539"/>
    </location>
</feature>
<feature type="region of interest" description="Disordered" evidence="1">
    <location>
        <begin position="153"/>
        <end position="189"/>
    </location>
</feature>
<reference evidence="2 3" key="2">
    <citation type="submission" date="2015-05" db="EMBL/GenBank/DDBJ databases">
        <authorList>
            <person name="Morales-Cruz A."/>
            <person name="Amrine K.C."/>
            <person name="Cantu D."/>
        </authorList>
    </citation>
    <scope>NUCLEOTIDE SEQUENCE [LARGE SCALE GENOMIC DNA]</scope>
    <source>
        <strain evidence="2">UCRPC4</strain>
    </source>
</reference>
<keyword evidence="3" id="KW-1185">Reference proteome</keyword>
<sequence length="1031" mass="111544">MHLEKRDTKREYADTGLPFPEYGTYYGDGIVETYIPVPEQSTKFTVHLHSNSYIAPGLAMVVYVDGNYQCNRNRVNLQPYKPGQDVRRTEVDFRVRQKEVKDEGMGLFYGRQWQFDRCNIIPLSQVPNPARFSDFDFLGDIEVLVLRCSAAAPANKGSDTDSLTDREGDRLSQHTIQQNQNPSNGQQITEHQDATVNVIDEDASDGSQSTLIPNDTNYQAPTVVEDTSAPDDALGGLAGLFDGPSDAPNGLNFDGAPDGSYQNYQNNGQRFGWRATGNGPNEGTYGPIDGTQGGQPGPMAMPLMQPAPIMNHYGWQMPMMPMLAQNPWMGYNHAIPYGMHQPGPYYGGYSMVPPMAPQTLPQVGGMTGGSVNAHWMDTGAAGPSNRPNAAHGMNQTSQNQPIWGTSPAPAVYVNVGQQPPPPGSAHPSQGSMIPPSVTSQPNAPSNPGGWNNNDANQNWDSVSRRTDNQSSNNNNGGGWNNDSTGGQNNDNTWGNQPPNQGGFPNASHTSNNNNQNDHWPSNVQTQNNNQDNWDSNQANTGGGNDKWDNPGDTQGQDNNDWNSPGGNSGQANNNEWNSPGGSNNLGGTNNNLNEGWNNNSGVDSNNQNASAGGTNPSNSVNHRNNTSWSNDQAQSQNAFQHQPTPGVDVTQRPQPPIDDVFEVDRYERHALLRELNGPHGIYHVEPRTSRTAIEPEPLYDLPDWFLHNRGLTHQVRAGEAHLYTHKKAQPIYTDSFDKPYARFVFKYRRPVFVEYATGQKVKRSASPLAATNLPTETLNALSKDELVAVVENMQAQAAGDGGHGQGDMAGQQEADLQAQQTAFLGHRTSENTLMPSNIGLGIQDINLNAHNPSHQAISNPNVGLATYGNVQPGPQPPFPLQNLSIPRNQPRYNIGLSPSPVPSIPNSMHSEAQRQAGQQAQQQARPYQMIHNNENAEAQAKAEESIRQRNIAAGFPLHCLGPIDTTTRQRLASNAAAASNVEGVRPGMQMTSAGQGTWVAGTGDRNTNNPGNANSNQGTGAGAGAGAEDAW</sequence>
<feature type="compositionally biased region" description="Polar residues" evidence="1">
    <location>
        <begin position="393"/>
        <end position="403"/>
    </location>
</feature>
<evidence type="ECO:0000313" key="2">
    <source>
        <dbReference type="EMBL" id="KKY24996.1"/>
    </source>
</evidence>
<dbReference type="AlphaFoldDB" id="A0A0G2ES64"/>
<dbReference type="OrthoDB" id="5423516at2759"/>
<feature type="region of interest" description="Disordered" evidence="1">
    <location>
        <begin position="903"/>
        <end position="925"/>
    </location>
</feature>
<feature type="compositionally biased region" description="Polar residues" evidence="1">
    <location>
        <begin position="609"/>
        <end position="643"/>
    </location>
</feature>
<feature type="region of interest" description="Disordered" evidence="1">
    <location>
        <begin position="378"/>
        <end position="656"/>
    </location>
</feature>
<feature type="compositionally biased region" description="Low complexity" evidence="1">
    <location>
        <begin position="577"/>
        <end position="608"/>
    </location>
</feature>
<proteinExistence type="predicted"/>
<evidence type="ECO:0000313" key="3">
    <source>
        <dbReference type="Proteomes" id="UP000053317"/>
    </source>
</evidence>
<organism evidence="2 3">
    <name type="scientific">Phaeomoniella chlamydospora</name>
    <name type="common">Phaeoacremonium chlamydosporum</name>
    <dbReference type="NCBI Taxonomy" id="158046"/>
    <lineage>
        <taxon>Eukaryota</taxon>
        <taxon>Fungi</taxon>
        <taxon>Dikarya</taxon>
        <taxon>Ascomycota</taxon>
        <taxon>Pezizomycotina</taxon>
        <taxon>Eurotiomycetes</taxon>
        <taxon>Chaetothyriomycetidae</taxon>
        <taxon>Phaeomoniellales</taxon>
        <taxon>Phaeomoniellaceae</taxon>
        <taxon>Phaeomoniella</taxon>
    </lineage>
</organism>
<feature type="region of interest" description="Disordered" evidence="1">
    <location>
        <begin position="1001"/>
        <end position="1031"/>
    </location>
</feature>